<evidence type="ECO:0000256" key="3">
    <source>
        <dbReference type="ARBA" id="ARBA00022801"/>
    </source>
</evidence>
<evidence type="ECO:0000256" key="6">
    <source>
        <dbReference type="ARBA" id="ARBA00044538"/>
    </source>
</evidence>
<proteinExistence type="inferred from homology"/>
<keyword evidence="1" id="KW-0690">Ribosome biogenesis</keyword>
<dbReference type="GO" id="GO:0006508">
    <property type="term" value="P:proteolysis"/>
    <property type="evidence" value="ECO:0007669"/>
    <property type="project" value="UniProtKB-KW"/>
</dbReference>
<dbReference type="EMBL" id="FQXM01000023">
    <property type="protein sequence ID" value="SHH94461.1"/>
    <property type="molecule type" value="Genomic_DNA"/>
</dbReference>
<evidence type="ECO:0000256" key="1">
    <source>
        <dbReference type="ARBA" id="ARBA00022517"/>
    </source>
</evidence>
<evidence type="ECO:0000256" key="4">
    <source>
        <dbReference type="ARBA" id="ARBA00022807"/>
    </source>
</evidence>
<evidence type="ECO:0000256" key="2">
    <source>
        <dbReference type="ARBA" id="ARBA00022670"/>
    </source>
</evidence>
<reference evidence="7 8" key="1">
    <citation type="submission" date="2016-11" db="EMBL/GenBank/DDBJ databases">
        <authorList>
            <person name="Jaros S."/>
            <person name="Januszkiewicz K."/>
            <person name="Wedrychowicz H."/>
        </authorList>
    </citation>
    <scope>NUCLEOTIDE SEQUENCE [LARGE SCALE GENOMIC DNA]</scope>
    <source>
        <strain evidence="7 8">DSM 8605</strain>
    </source>
</reference>
<dbReference type="InterPro" id="IPR036764">
    <property type="entry name" value="Peptidase_Prp_sf"/>
</dbReference>
<name>A0A1M5X3V1_9CLOT</name>
<dbReference type="Gene3D" id="3.30.70.1490">
    <property type="entry name" value="Cysteine protease Prp"/>
    <property type="match status" value="1"/>
</dbReference>
<dbReference type="SUPFAM" id="SSF118010">
    <property type="entry name" value="TM1457-like"/>
    <property type="match status" value="1"/>
</dbReference>
<dbReference type="Pfam" id="PF04327">
    <property type="entry name" value="Peptidase_Prp"/>
    <property type="match status" value="1"/>
</dbReference>
<dbReference type="AlphaFoldDB" id="A0A1M5X3V1"/>
<organism evidence="7 8">
    <name type="scientific">Clostridium grantii DSM 8605</name>
    <dbReference type="NCBI Taxonomy" id="1121316"/>
    <lineage>
        <taxon>Bacteria</taxon>
        <taxon>Bacillati</taxon>
        <taxon>Bacillota</taxon>
        <taxon>Clostridia</taxon>
        <taxon>Eubacteriales</taxon>
        <taxon>Clostridiaceae</taxon>
        <taxon>Clostridium</taxon>
    </lineage>
</organism>
<dbReference type="PANTHER" id="PTHR39178:SF1">
    <property type="entry name" value="RIBOSOMAL-PROCESSING CYSTEINE PROTEASE PRP"/>
    <property type="match status" value="1"/>
</dbReference>
<dbReference type="GO" id="GO:0008234">
    <property type="term" value="F:cysteine-type peptidase activity"/>
    <property type="evidence" value="ECO:0007669"/>
    <property type="project" value="UniProtKB-KW"/>
</dbReference>
<dbReference type="OrthoDB" id="48998at2"/>
<dbReference type="InterPro" id="IPR007422">
    <property type="entry name" value="Peptidase_Prp"/>
</dbReference>
<comment type="similarity">
    <text evidence="5">Belongs to the Prp family.</text>
</comment>
<accession>A0A1M5X3V1</accession>
<dbReference type="GO" id="GO:0042254">
    <property type="term" value="P:ribosome biogenesis"/>
    <property type="evidence" value="ECO:0007669"/>
    <property type="project" value="UniProtKB-KW"/>
</dbReference>
<gene>
    <name evidence="7" type="ORF">SAMN02745207_03323</name>
</gene>
<evidence type="ECO:0000313" key="7">
    <source>
        <dbReference type="EMBL" id="SHH94461.1"/>
    </source>
</evidence>
<dbReference type="RefSeq" id="WP_073339701.1">
    <property type="nucleotide sequence ID" value="NZ_FQXM01000023.1"/>
</dbReference>
<evidence type="ECO:0000313" key="8">
    <source>
        <dbReference type="Proteomes" id="UP000184447"/>
    </source>
</evidence>
<keyword evidence="2" id="KW-0645">Protease</keyword>
<dbReference type="PANTHER" id="PTHR39178">
    <property type="entry name" value="HYPOTHETICAL RIBOSOME-ASSOCIATED PROTEIN"/>
    <property type="match status" value="1"/>
</dbReference>
<dbReference type="Proteomes" id="UP000184447">
    <property type="component" value="Unassembled WGS sequence"/>
</dbReference>
<keyword evidence="8" id="KW-1185">Reference proteome</keyword>
<keyword evidence="3" id="KW-0378">Hydrolase</keyword>
<evidence type="ECO:0000256" key="5">
    <source>
        <dbReference type="ARBA" id="ARBA00044503"/>
    </source>
</evidence>
<dbReference type="CDD" id="cd16332">
    <property type="entry name" value="Prp-like"/>
    <property type="match status" value="1"/>
</dbReference>
<sequence length="113" mass="12642">MTNVLFKKKGGNIISFTANGHTGFGEEGQDILCSAVSAMSYTILNGIIEVLKIDLVQNIDFFIHDESGYLSINLESRSEEDIEKSQVLLRTLLVGFDSMKNYEDYIKVSIEEV</sequence>
<keyword evidence="4" id="KW-0788">Thiol protease</keyword>
<dbReference type="STRING" id="1121316.SAMN02745207_03323"/>
<protein>
    <recommendedName>
        <fullName evidence="6">Ribosomal processing cysteine protease Prp</fullName>
    </recommendedName>
</protein>